<feature type="region of interest" description="Disordered" evidence="1">
    <location>
        <begin position="1"/>
        <end position="78"/>
    </location>
</feature>
<evidence type="ECO:0000256" key="1">
    <source>
        <dbReference type="SAM" id="MobiDB-lite"/>
    </source>
</evidence>
<feature type="compositionally biased region" description="Basic and acidic residues" evidence="1">
    <location>
        <begin position="1"/>
        <end position="10"/>
    </location>
</feature>
<dbReference type="InterPro" id="IPR057432">
    <property type="entry name" value="Lin-15A/B-like_dom"/>
</dbReference>
<dbReference type="InterPro" id="IPR040129">
    <property type="entry name" value="Lin-15B-like"/>
</dbReference>
<accession>G0N186</accession>
<dbReference type="OrthoDB" id="10673464at2759"/>
<proteinExistence type="predicted"/>
<organism evidence="4">
    <name type="scientific">Caenorhabditis brenneri</name>
    <name type="common">Nematode worm</name>
    <dbReference type="NCBI Taxonomy" id="135651"/>
    <lineage>
        <taxon>Eukaryota</taxon>
        <taxon>Metazoa</taxon>
        <taxon>Ecdysozoa</taxon>
        <taxon>Nematoda</taxon>
        <taxon>Chromadorea</taxon>
        <taxon>Rhabditida</taxon>
        <taxon>Rhabditina</taxon>
        <taxon>Rhabditomorpha</taxon>
        <taxon>Rhabditoidea</taxon>
        <taxon>Rhabditidae</taxon>
        <taxon>Peloderinae</taxon>
        <taxon>Caenorhabditis</taxon>
    </lineage>
</organism>
<dbReference type="STRING" id="135651.G0N186"/>
<evidence type="ECO:0000313" key="3">
    <source>
        <dbReference type="EMBL" id="EGT49873.1"/>
    </source>
</evidence>
<keyword evidence="4" id="KW-1185">Reference proteome</keyword>
<protein>
    <recommendedName>
        <fullName evidence="2">Lin-15A/B-like domain-containing protein</fullName>
    </recommendedName>
</protein>
<dbReference type="AlphaFoldDB" id="G0N186"/>
<evidence type="ECO:0000259" key="2">
    <source>
        <dbReference type="Pfam" id="PF25375"/>
    </source>
</evidence>
<dbReference type="eggNOG" id="KOG1121">
    <property type="taxonomic scope" value="Eukaryota"/>
</dbReference>
<dbReference type="Proteomes" id="UP000008068">
    <property type="component" value="Unassembled WGS sequence"/>
</dbReference>
<dbReference type="PANTHER" id="PTHR22716">
    <property type="entry name" value="ETS CLASS TRANSCRIPTION FACTOR-RELATED-RELATED"/>
    <property type="match status" value="1"/>
</dbReference>
<feature type="compositionally biased region" description="Basic and acidic residues" evidence="1">
    <location>
        <begin position="23"/>
        <end position="78"/>
    </location>
</feature>
<reference evidence="4" key="1">
    <citation type="submission" date="2011-07" db="EMBL/GenBank/DDBJ databases">
        <authorList>
            <consortium name="Caenorhabditis brenneri Sequencing and Analysis Consortium"/>
            <person name="Wilson R.K."/>
        </authorList>
    </citation>
    <scope>NUCLEOTIDE SEQUENCE [LARGE SCALE GENOMIC DNA]</scope>
    <source>
        <strain evidence="4">PB2801</strain>
    </source>
</reference>
<dbReference type="GO" id="GO:0040027">
    <property type="term" value="P:negative regulation of vulval development"/>
    <property type="evidence" value="ECO:0007669"/>
    <property type="project" value="InterPro"/>
</dbReference>
<gene>
    <name evidence="3" type="ORF">CAEBREN_12597</name>
</gene>
<feature type="domain" description="Lin-15A/B-like" evidence="2">
    <location>
        <begin position="352"/>
        <end position="470"/>
    </location>
</feature>
<dbReference type="EMBL" id="GL379826">
    <property type="protein sequence ID" value="EGT49873.1"/>
    <property type="molecule type" value="Genomic_DNA"/>
</dbReference>
<name>G0N186_CAEBE</name>
<feature type="domain" description="Lin-15A/B-like" evidence="2">
    <location>
        <begin position="215"/>
        <end position="333"/>
    </location>
</feature>
<sequence length="485" mass="56708">MEEFDVKPEEVPENITENSQKSPKQEEIDVKPESFHENLAENHLEPEENEAKLPENDKILDNVHENSTDSQGKLKEDEIKIEEKDETFEDVHENFLEDPSKIEEQYEKSGVYLGEFPENTIKMEEERLKFEDGDINVESYEEVYAEEEQIEDANEISVAMERPEEEIGQKQSYGIASRYTAPLLNNNKYDIPQSSSASFNITNYTQPKRTTPIANNRCSLCTRFVARPALKTIQKTEEKLLIMTAYLIKNHLTITEARLFIHKTRYKLICRSHFPELLDTIFKAIGIKTIDKIDSCSRELRDNVLNLMKPLDASFDPKRFEEVVKDFVKRNFKQDRNDVSLPITPRRRFPTKNCVICHKNIPACDSTSVTARDVRVVFMLGSMLKEEKTLHQAHEFLFYEDRCVLCQNHFFETLQEISKYLGIDNFESIHLAPSEKVQELMDILKQLNPYFTVEDFFAAVRIFTLRIYNIYNKTVRQSCEFLSVF</sequence>
<dbReference type="InParanoid" id="G0N186"/>
<dbReference type="HOGENOM" id="CLU_562878_0_0_1"/>
<dbReference type="Pfam" id="PF25375">
    <property type="entry name" value="Lin-15B"/>
    <property type="match status" value="2"/>
</dbReference>
<evidence type="ECO:0000313" key="4">
    <source>
        <dbReference type="Proteomes" id="UP000008068"/>
    </source>
</evidence>
<dbReference type="OMA" id="YEYKSEM"/>